<dbReference type="InterPro" id="IPR002347">
    <property type="entry name" value="SDR_fam"/>
</dbReference>
<dbReference type="FunFam" id="3.40.50.720:FF:000084">
    <property type="entry name" value="Short-chain dehydrogenase reductase"/>
    <property type="match status" value="1"/>
</dbReference>
<dbReference type="PRINTS" id="PR00081">
    <property type="entry name" value="GDHRDH"/>
</dbReference>
<dbReference type="RefSeq" id="XP_064701512.1">
    <property type="nucleotide sequence ID" value="XM_064852238.1"/>
</dbReference>
<dbReference type="GeneID" id="89976856"/>
<name>A0AAV9MZD0_9EURO</name>
<dbReference type="InterPro" id="IPR036291">
    <property type="entry name" value="NAD(P)-bd_dom_sf"/>
</dbReference>
<accession>A0AAV9MZD0</accession>
<reference evidence="4 5" key="1">
    <citation type="submission" date="2023-08" db="EMBL/GenBank/DDBJ databases">
        <title>Black Yeasts Isolated from many extreme environments.</title>
        <authorList>
            <person name="Coleine C."/>
            <person name="Stajich J.E."/>
            <person name="Selbmann L."/>
        </authorList>
    </citation>
    <scope>NUCLEOTIDE SEQUENCE [LARGE SCALE GENOMIC DNA]</scope>
    <source>
        <strain evidence="4 5">CCFEE 5792</strain>
    </source>
</reference>
<dbReference type="PANTHER" id="PTHR24321:SF8">
    <property type="entry name" value="ESTRADIOL 17-BETA-DEHYDROGENASE 8-RELATED"/>
    <property type="match status" value="1"/>
</dbReference>
<dbReference type="GO" id="GO:0016491">
    <property type="term" value="F:oxidoreductase activity"/>
    <property type="evidence" value="ECO:0007669"/>
    <property type="project" value="UniProtKB-KW"/>
</dbReference>
<dbReference type="Gene3D" id="3.40.50.720">
    <property type="entry name" value="NAD(P)-binding Rossmann-like Domain"/>
    <property type="match status" value="1"/>
</dbReference>
<organism evidence="4 5">
    <name type="scientific">Exophiala bonariae</name>
    <dbReference type="NCBI Taxonomy" id="1690606"/>
    <lineage>
        <taxon>Eukaryota</taxon>
        <taxon>Fungi</taxon>
        <taxon>Dikarya</taxon>
        <taxon>Ascomycota</taxon>
        <taxon>Pezizomycotina</taxon>
        <taxon>Eurotiomycetes</taxon>
        <taxon>Chaetothyriomycetidae</taxon>
        <taxon>Chaetothyriales</taxon>
        <taxon>Herpotrichiellaceae</taxon>
        <taxon>Exophiala</taxon>
    </lineage>
</organism>
<comment type="similarity">
    <text evidence="1">Belongs to the short-chain dehydrogenases/reductases (SDR) family.</text>
</comment>
<proteinExistence type="inferred from homology"/>
<keyword evidence="2" id="KW-0521">NADP</keyword>
<evidence type="ECO:0000256" key="3">
    <source>
        <dbReference type="ARBA" id="ARBA00023002"/>
    </source>
</evidence>
<comment type="caution">
    <text evidence="4">The sequence shown here is derived from an EMBL/GenBank/DDBJ whole genome shotgun (WGS) entry which is preliminary data.</text>
</comment>
<sequence>MTGALKSKPFLGKVISITGAGSGISQSTAQILYARGATLAISDIDPTNLAQTEVLLKKIPAEAGQQFWATIVDVSQEDAVSRWIEDVVSKFGRLDHAANICGATHPIKPLTESTNEDFDFVVNVNLRGTWNCMKAQVKHLGRGSSIVNFTSGSGLRAEPGLGLYSAAKGGVQTLTSAGALEWGEKGIRVNAIAPGVVMTATLKTLPSSFFSPIEQATPLGRLGEPEDIAKAVAFLLSEEGGWVNGVVLRVDGGYLHTSH</sequence>
<dbReference type="AlphaFoldDB" id="A0AAV9MZD0"/>
<dbReference type="Proteomes" id="UP001358417">
    <property type="component" value="Unassembled WGS sequence"/>
</dbReference>
<dbReference type="EMBL" id="JAVRRD010000033">
    <property type="protein sequence ID" value="KAK5045907.1"/>
    <property type="molecule type" value="Genomic_DNA"/>
</dbReference>
<dbReference type="InterPro" id="IPR020904">
    <property type="entry name" value="Sc_DH/Rdtase_CS"/>
</dbReference>
<evidence type="ECO:0000256" key="1">
    <source>
        <dbReference type="ARBA" id="ARBA00006484"/>
    </source>
</evidence>
<dbReference type="Pfam" id="PF13561">
    <property type="entry name" value="adh_short_C2"/>
    <property type="match status" value="1"/>
</dbReference>
<evidence type="ECO:0000313" key="5">
    <source>
        <dbReference type="Proteomes" id="UP001358417"/>
    </source>
</evidence>
<keyword evidence="3" id="KW-0560">Oxidoreductase</keyword>
<dbReference type="PANTHER" id="PTHR24321">
    <property type="entry name" value="DEHYDROGENASES, SHORT CHAIN"/>
    <property type="match status" value="1"/>
</dbReference>
<evidence type="ECO:0000256" key="2">
    <source>
        <dbReference type="ARBA" id="ARBA00022857"/>
    </source>
</evidence>
<gene>
    <name evidence="4" type="ORF">LTR84_008693</name>
</gene>
<dbReference type="SUPFAM" id="SSF51735">
    <property type="entry name" value="NAD(P)-binding Rossmann-fold domains"/>
    <property type="match status" value="1"/>
</dbReference>
<dbReference type="CDD" id="cd05233">
    <property type="entry name" value="SDR_c"/>
    <property type="match status" value="1"/>
</dbReference>
<dbReference type="PROSITE" id="PS00061">
    <property type="entry name" value="ADH_SHORT"/>
    <property type="match status" value="1"/>
</dbReference>
<evidence type="ECO:0000313" key="4">
    <source>
        <dbReference type="EMBL" id="KAK5045907.1"/>
    </source>
</evidence>
<keyword evidence="5" id="KW-1185">Reference proteome</keyword>
<protein>
    <submittedName>
        <fullName evidence="4">Uncharacterized protein</fullName>
    </submittedName>
</protein>